<sequence length="169" mass="19028">MEASRLREYLKAKESDANKPWNKPDWPGPKARQDNEQSIRELEEIKKRTALRAYSMGNLTPAQYDEAGAEVSYIKPELPCASKDYHVSGLIAKAQIREYLSGTENSERQRNETQRVHSIDIANTCKNVDASVVMSKMAEGYTSMFDLTIVPAQSNVVLPEVSIIFGFVE</sequence>
<organism evidence="3 4">
    <name type="scientific">Toxocara canis</name>
    <name type="common">Canine roundworm</name>
    <dbReference type="NCBI Taxonomy" id="6265"/>
    <lineage>
        <taxon>Eukaryota</taxon>
        <taxon>Metazoa</taxon>
        <taxon>Ecdysozoa</taxon>
        <taxon>Nematoda</taxon>
        <taxon>Chromadorea</taxon>
        <taxon>Rhabditida</taxon>
        <taxon>Spirurina</taxon>
        <taxon>Ascaridomorpha</taxon>
        <taxon>Ascaridoidea</taxon>
        <taxon>Toxocaridae</taxon>
        <taxon>Toxocara</taxon>
    </lineage>
</organism>
<feature type="compositionally biased region" description="Basic and acidic residues" evidence="1">
    <location>
        <begin position="1"/>
        <end position="17"/>
    </location>
</feature>
<dbReference type="Proteomes" id="UP000050794">
    <property type="component" value="Unassembled WGS sequence"/>
</dbReference>
<keyword evidence="3" id="KW-1185">Reference proteome</keyword>
<evidence type="ECO:0000313" key="3">
    <source>
        <dbReference type="Proteomes" id="UP000050794"/>
    </source>
</evidence>
<dbReference type="EMBL" id="UYWY01024035">
    <property type="protein sequence ID" value="VDM48284.1"/>
    <property type="molecule type" value="Genomic_DNA"/>
</dbReference>
<feature type="region of interest" description="Disordered" evidence="1">
    <location>
        <begin position="1"/>
        <end position="37"/>
    </location>
</feature>
<evidence type="ECO:0000313" key="2">
    <source>
        <dbReference type="EMBL" id="VDM48284.1"/>
    </source>
</evidence>
<proteinExistence type="predicted"/>
<protein>
    <submittedName>
        <fullName evidence="4">Pre-mRNA-splicing factor SLU7</fullName>
    </submittedName>
</protein>
<evidence type="ECO:0000256" key="1">
    <source>
        <dbReference type="SAM" id="MobiDB-lite"/>
    </source>
</evidence>
<gene>
    <name evidence="2" type="ORF">TCNE_LOCUS16963</name>
</gene>
<evidence type="ECO:0000313" key="4">
    <source>
        <dbReference type="WBParaSite" id="TCNE_0001696401-mRNA-1"/>
    </source>
</evidence>
<dbReference type="AlphaFoldDB" id="A0A183V893"/>
<reference evidence="2 3" key="2">
    <citation type="submission" date="2018-11" db="EMBL/GenBank/DDBJ databases">
        <authorList>
            <consortium name="Pathogen Informatics"/>
        </authorList>
    </citation>
    <scope>NUCLEOTIDE SEQUENCE [LARGE SCALE GENOMIC DNA]</scope>
</reference>
<dbReference type="WBParaSite" id="TCNE_0001696401-mRNA-1">
    <property type="protein sequence ID" value="TCNE_0001696401-mRNA-1"/>
    <property type="gene ID" value="TCNE_0001696401"/>
</dbReference>
<name>A0A183V893_TOXCA</name>
<reference evidence="4" key="1">
    <citation type="submission" date="2016-06" db="UniProtKB">
        <authorList>
            <consortium name="WormBaseParasite"/>
        </authorList>
    </citation>
    <scope>IDENTIFICATION</scope>
</reference>
<accession>A0A183V893</accession>